<evidence type="ECO:0000313" key="3">
    <source>
        <dbReference type="Proteomes" id="UP000007383"/>
    </source>
</evidence>
<dbReference type="STRING" id="889378.Spiaf_0972"/>
<accession>H9UHR7</accession>
<dbReference type="RefSeq" id="WP_014455055.1">
    <property type="nucleotide sequence ID" value="NC_017098.1"/>
</dbReference>
<evidence type="ECO:0000256" key="1">
    <source>
        <dbReference type="SAM" id="Phobius"/>
    </source>
</evidence>
<feature type="transmembrane region" description="Helical" evidence="1">
    <location>
        <begin position="170"/>
        <end position="189"/>
    </location>
</feature>
<sequence>MRTEPAQPGCAVQWTAFATGFLAVWPALLAGVWLQSMLALEPRSAAAALWYAALPEELIKFAAAALLGLFGAPAVLVGLGFGVSETVFLVSASPWPLRLLTSVPLHAGTTALALLIVEHRRRLKTGTLHHRNEGSIRTRRLDPVWKAASVTGLLAMAILLHWIYNLAVRQAGLVHWLLAWLPLILWLLLRSLMNQRLHD</sequence>
<reference evidence="3" key="1">
    <citation type="journal article" date="2013" name="Stand. Genomic Sci.">
        <title>Complete genome sequence of the halophilic bacterium Spirochaeta africana type strain (Z-7692(T)) from the alkaline Lake Magadi in the East African Rift.</title>
        <authorList>
            <person name="Liolos K."/>
            <person name="Abt B."/>
            <person name="Scheuner C."/>
            <person name="Teshima H."/>
            <person name="Held B."/>
            <person name="Lapidus A."/>
            <person name="Nolan M."/>
            <person name="Lucas S."/>
            <person name="Deshpande S."/>
            <person name="Cheng J.F."/>
            <person name="Tapia R."/>
            <person name="Goodwin L.A."/>
            <person name="Pitluck S."/>
            <person name="Pagani I."/>
            <person name="Ivanova N."/>
            <person name="Mavromatis K."/>
            <person name="Mikhailova N."/>
            <person name="Huntemann M."/>
            <person name="Pati A."/>
            <person name="Chen A."/>
            <person name="Palaniappan K."/>
            <person name="Land M."/>
            <person name="Rohde M."/>
            <person name="Tindall B.J."/>
            <person name="Detter J.C."/>
            <person name="Goker M."/>
            <person name="Bristow J."/>
            <person name="Eisen J.A."/>
            <person name="Markowitz V."/>
            <person name="Hugenholtz P."/>
            <person name="Woyke T."/>
            <person name="Klenk H.P."/>
            <person name="Kyrpides N.C."/>
        </authorList>
    </citation>
    <scope>NUCLEOTIDE SEQUENCE</scope>
    <source>
        <strain evidence="3">ATCC 700263 / DSM 8902 / Z-7692</strain>
    </source>
</reference>
<feature type="transmembrane region" description="Helical" evidence="1">
    <location>
        <begin position="95"/>
        <end position="117"/>
    </location>
</feature>
<organism evidence="2 3">
    <name type="scientific">Spirochaeta africana (strain ATCC 700263 / DSM 8902 / Z-7692)</name>
    <dbReference type="NCBI Taxonomy" id="889378"/>
    <lineage>
        <taxon>Bacteria</taxon>
        <taxon>Pseudomonadati</taxon>
        <taxon>Spirochaetota</taxon>
        <taxon>Spirochaetia</taxon>
        <taxon>Spirochaetales</taxon>
        <taxon>Spirochaetaceae</taxon>
        <taxon>Spirochaeta</taxon>
    </lineage>
</organism>
<keyword evidence="3" id="KW-1185">Reference proteome</keyword>
<dbReference type="AlphaFoldDB" id="H9UHR7"/>
<dbReference type="PATRIC" id="fig|889378.3.peg.975"/>
<dbReference type="Proteomes" id="UP000007383">
    <property type="component" value="Chromosome"/>
</dbReference>
<dbReference type="KEGG" id="sfc:Spiaf_0972"/>
<gene>
    <name evidence="2" type="ordered locus">Spiaf_0972</name>
</gene>
<name>H9UHR7_SPIAZ</name>
<keyword evidence="1" id="KW-0472">Membrane</keyword>
<feature type="transmembrane region" description="Helical" evidence="1">
    <location>
        <begin position="61"/>
        <end position="83"/>
    </location>
</feature>
<evidence type="ECO:0000313" key="2">
    <source>
        <dbReference type="EMBL" id="AFG37060.1"/>
    </source>
</evidence>
<proteinExistence type="predicted"/>
<feature type="transmembrane region" description="Helical" evidence="1">
    <location>
        <begin position="12"/>
        <end position="34"/>
    </location>
</feature>
<keyword evidence="1" id="KW-0812">Transmembrane</keyword>
<feature type="transmembrane region" description="Helical" evidence="1">
    <location>
        <begin position="144"/>
        <end position="164"/>
    </location>
</feature>
<keyword evidence="1" id="KW-1133">Transmembrane helix</keyword>
<dbReference type="EMBL" id="CP003282">
    <property type="protein sequence ID" value="AFG37060.1"/>
    <property type="molecule type" value="Genomic_DNA"/>
</dbReference>
<dbReference type="HOGENOM" id="CLU_1371476_0_0_12"/>
<protein>
    <submittedName>
        <fullName evidence="2">Uncharacterized protein</fullName>
    </submittedName>
</protein>